<sequence length="192" mass="21155">MKTAEPYQGSEDKVPSEVALAYEQRRKLESNCNWIFEVDYSINSKKPRLFVYSIADKELYRFKCSHGIGGKNRTPHDGILREVSNKDGSYCSCLGVMLTLENYDSDVVGQAVRLKGLSPTNSNMQGRGVVLHGSEYVRDTDNNTDKSVSGRSLGCLVVDDAYINRESGGKLIGWLKNGSVGVSHYGGKFSLG</sequence>
<protein>
    <submittedName>
        <fullName evidence="1">Uncharacterized protein</fullName>
    </submittedName>
</protein>
<evidence type="ECO:0000313" key="2">
    <source>
        <dbReference type="Proteomes" id="UP000501812"/>
    </source>
</evidence>
<evidence type="ECO:0000313" key="1">
    <source>
        <dbReference type="EMBL" id="QJE98796.1"/>
    </source>
</evidence>
<reference evidence="1 2" key="1">
    <citation type="submission" date="2020-04" db="EMBL/GenBank/DDBJ databases">
        <title>Luteolibacter sp. G-1-1-1 isolated from soil.</title>
        <authorList>
            <person name="Dahal R.H."/>
        </authorList>
    </citation>
    <scope>NUCLEOTIDE SEQUENCE [LARGE SCALE GENOMIC DNA]</scope>
    <source>
        <strain evidence="1 2">G-1-1-1</strain>
    </source>
</reference>
<keyword evidence="2" id="KW-1185">Reference proteome</keyword>
<dbReference type="RefSeq" id="WP_169457283.1">
    <property type="nucleotide sequence ID" value="NZ_CP051774.1"/>
</dbReference>
<dbReference type="PANTHER" id="PTHR38477">
    <property type="entry name" value="HYPOTHETICAL EXPORTED PROTEIN"/>
    <property type="match status" value="1"/>
</dbReference>
<dbReference type="Proteomes" id="UP000501812">
    <property type="component" value="Chromosome"/>
</dbReference>
<organism evidence="1 2">
    <name type="scientific">Luteolibacter luteus</name>
    <dbReference type="NCBI Taxonomy" id="2728835"/>
    <lineage>
        <taxon>Bacteria</taxon>
        <taxon>Pseudomonadati</taxon>
        <taxon>Verrucomicrobiota</taxon>
        <taxon>Verrucomicrobiia</taxon>
        <taxon>Verrucomicrobiales</taxon>
        <taxon>Verrucomicrobiaceae</taxon>
        <taxon>Luteolibacter</taxon>
    </lineage>
</organism>
<dbReference type="AlphaFoldDB" id="A0A858RN12"/>
<accession>A0A858RN12</accession>
<dbReference type="Pfam" id="PF13645">
    <property type="entry name" value="YkuD_2"/>
    <property type="match status" value="1"/>
</dbReference>
<dbReference type="KEGG" id="luo:HHL09_24455"/>
<dbReference type="PANTHER" id="PTHR38477:SF1">
    <property type="entry name" value="MUREIN L,D-TRANSPEPTIDASE CATALYTIC DOMAIN FAMILY PROTEIN"/>
    <property type="match status" value="1"/>
</dbReference>
<name>A0A858RN12_9BACT</name>
<gene>
    <name evidence="1" type="ORF">HHL09_24455</name>
</gene>
<proteinExistence type="predicted"/>
<dbReference type="InterPro" id="IPR032676">
    <property type="entry name" value="YkuD_2"/>
</dbReference>
<dbReference type="EMBL" id="CP051774">
    <property type="protein sequence ID" value="QJE98796.1"/>
    <property type="molecule type" value="Genomic_DNA"/>
</dbReference>